<dbReference type="OrthoDB" id="4573at2759"/>
<evidence type="ECO:0000313" key="2">
    <source>
        <dbReference type="Proteomes" id="UP000283530"/>
    </source>
</evidence>
<protein>
    <submittedName>
        <fullName evidence="1">Uncharacterized protein</fullName>
    </submittedName>
</protein>
<dbReference type="AlphaFoldDB" id="A0A443N5J0"/>
<keyword evidence="2" id="KW-1185">Reference proteome</keyword>
<reference evidence="1 2" key="1">
    <citation type="journal article" date="2019" name="Nat. Plants">
        <title>Stout camphor tree genome fills gaps in understanding of flowering plant genome evolution.</title>
        <authorList>
            <person name="Chaw S.M."/>
            <person name="Liu Y.C."/>
            <person name="Wu Y.W."/>
            <person name="Wang H.Y."/>
            <person name="Lin C.I."/>
            <person name="Wu C.S."/>
            <person name="Ke H.M."/>
            <person name="Chang L.Y."/>
            <person name="Hsu C.Y."/>
            <person name="Yang H.T."/>
            <person name="Sudianto E."/>
            <person name="Hsu M.H."/>
            <person name="Wu K.P."/>
            <person name="Wang L.N."/>
            <person name="Leebens-Mack J.H."/>
            <person name="Tsai I.J."/>
        </authorList>
    </citation>
    <scope>NUCLEOTIDE SEQUENCE [LARGE SCALE GENOMIC DNA]</scope>
    <source>
        <strain evidence="2">cv. Chaw 1501</strain>
        <tissue evidence="1">Young leaves</tissue>
    </source>
</reference>
<sequence length="150" mass="16822">MALGSCLFSNRFLKQSSNIQIRASNIKGNPNTNPNPSPSPPFQIPHVKRCLRCGTSYQDKDNSPTACLFHGHTTGERGLFALAPPHQGIYGEWSDGSGVIVYKWNEKGNRPNTGQANWKRRWSCCADYDEKASPCRRGWHVSYDDGFTLF</sequence>
<dbReference type="PANTHER" id="PTHR35106:SF4">
    <property type="entry name" value="OS09G0485800 PROTEIN"/>
    <property type="match status" value="1"/>
</dbReference>
<accession>A0A443N5J0</accession>
<gene>
    <name evidence="1" type="ORF">CKAN_00209100</name>
</gene>
<dbReference type="EMBL" id="QPKB01000001">
    <property type="protein sequence ID" value="RWR73788.1"/>
    <property type="molecule type" value="Genomic_DNA"/>
</dbReference>
<comment type="caution">
    <text evidence="1">The sequence shown here is derived from an EMBL/GenBank/DDBJ whole genome shotgun (WGS) entry which is preliminary data.</text>
</comment>
<name>A0A443N5J0_9MAGN</name>
<dbReference type="Proteomes" id="UP000283530">
    <property type="component" value="Unassembled WGS sequence"/>
</dbReference>
<evidence type="ECO:0000313" key="1">
    <source>
        <dbReference type="EMBL" id="RWR73788.1"/>
    </source>
</evidence>
<proteinExistence type="predicted"/>
<organism evidence="1 2">
    <name type="scientific">Cinnamomum micranthum f. kanehirae</name>
    <dbReference type="NCBI Taxonomy" id="337451"/>
    <lineage>
        <taxon>Eukaryota</taxon>
        <taxon>Viridiplantae</taxon>
        <taxon>Streptophyta</taxon>
        <taxon>Embryophyta</taxon>
        <taxon>Tracheophyta</taxon>
        <taxon>Spermatophyta</taxon>
        <taxon>Magnoliopsida</taxon>
        <taxon>Magnoliidae</taxon>
        <taxon>Laurales</taxon>
        <taxon>Lauraceae</taxon>
        <taxon>Cinnamomum</taxon>
    </lineage>
</organism>
<dbReference type="PANTHER" id="PTHR35106">
    <property type="entry name" value="BNAA07G25190D PROTEIN"/>
    <property type="match status" value="1"/>
</dbReference>